<dbReference type="InterPro" id="IPR038330">
    <property type="entry name" value="TspO/MBR-related_sf"/>
</dbReference>
<dbReference type="CDD" id="cd15904">
    <property type="entry name" value="TSPO_MBR"/>
    <property type="match status" value="1"/>
</dbReference>
<comment type="subcellular location">
    <subcellularLocation>
        <location evidence="1">Membrane</location>
        <topology evidence="1">Multi-pass membrane protein</topology>
    </subcellularLocation>
</comment>
<evidence type="ECO:0000256" key="1">
    <source>
        <dbReference type="ARBA" id="ARBA00004141"/>
    </source>
</evidence>
<evidence type="ECO:0000313" key="10">
    <source>
        <dbReference type="Proteomes" id="UP000041254"/>
    </source>
</evidence>
<dbReference type="Proteomes" id="UP000041254">
    <property type="component" value="Unassembled WGS sequence"/>
</dbReference>
<dbReference type="PANTHER" id="PTHR10057:SF0">
    <property type="entry name" value="TRANSLOCATOR PROTEIN"/>
    <property type="match status" value="1"/>
</dbReference>
<dbReference type="PANTHER" id="PTHR10057">
    <property type="entry name" value="PERIPHERAL-TYPE BENZODIAZEPINE RECEPTOR"/>
    <property type="match status" value="1"/>
</dbReference>
<feature type="transmembrane region" description="Helical" evidence="7">
    <location>
        <begin position="139"/>
        <end position="158"/>
    </location>
</feature>
<keyword evidence="10" id="KW-1185">Reference proteome</keyword>
<evidence type="ECO:0000256" key="8">
    <source>
        <dbReference type="SAM" id="SignalP"/>
    </source>
</evidence>
<evidence type="ECO:0000256" key="2">
    <source>
        <dbReference type="ARBA" id="ARBA00007524"/>
    </source>
</evidence>
<feature type="coiled-coil region" evidence="6">
    <location>
        <begin position="322"/>
        <end position="349"/>
    </location>
</feature>
<evidence type="ECO:0000256" key="6">
    <source>
        <dbReference type="SAM" id="Coils"/>
    </source>
</evidence>
<keyword evidence="8" id="KW-0732">Signal</keyword>
<keyword evidence="6" id="KW-0175">Coiled coil</keyword>
<accession>A0A0G4GGS0</accession>
<dbReference type="GO" id="GO:0016020">
    <property type="term" value="C:membrane"/>
    <property type="evidence" value="ECO:0007669"/>
    <property type="project" value="UniProtKB-SubCell"/>
</dbReference>
<name>A0A0G4GGS0_VITBC</name>
<dbReference type="InterPro" id="IPR004307">
    <property type="entry name" value="TspO_MBR"/>
</dbReference>
<feature type="transmembrane region" description="Helical" evidence="7">
    <location>
        <begin position="82"/>
        <end position="103"/>
    </location>
</feature>
<sequence length="356" mass="40248">MWPAALQWACILVTLAALDRGMPLLPSSLPSFVPTALTASFFALMAVRSRLFSVLNNQRPTPLSERKEIAEGTRPSWMPPPIVFPFVWGTIAMLRTLSSTLIWRQAGAFLTPPIAALMLHLSIGDTWNTIQNVDRRRGTAASVVLLVLASSIAANRLYFAALPIAGWILLPQTMWLSVATVLVCDIWRLNGCEPLYPNYDGYPSGLGDSVLSEVKAALKEDPSLARWKRQVAQLKTVYEEIGDDPFFFEGKTELYFGATGRTPREFDPDKSAFWSYISLEDILEHDCDTLDGCKYVRPLEQSDDIFQDNNFFLGSYDLVWFMREMELTSRRLENRLIDIDQRLDRLERKIDSLPSS</sequence>
<evidence type="ECO:0000256" key="7">
    <source>
        <dbReference type="SAM" id="Phobius"/>
    </source>
</evidence>
<dbReference type="Gene3D" id="1.20.1260.100">
    <property type="entry name" value="TspO/MBR protein"/>
    <property type="match status" value="1"/>
</dbReference>
<gene>
    <name evidence="9" type="ORF">Vbra_22285</name>
</gene>
<organism evidence="9 10">
    <name type="scientific">Vitrella brassicaformis (strain CCMP3155)</name>
    <dbReference type="NCBI Taxonomy" id="1169540"/>
    <lineage>
        <taxon>Eukaryota</taxon>
        <taxon>Sar</taxon>
        <taxon>Alveolata</taxon>
        <taxon>Colpodellida</taxon>
        <taxon>Vitrellaceae</taxon>
        <taxon>Vitrella</taxon>
    </lineage>
</organism>
<proteinExistence type="inferred from homology"/>
<comment type="similarity">
    <text evidence="2">Belongs to the TspO/BZRP family.</text>
</comment>
<keyword evidence="3 7" id="KW-0812">Transmembrane</keyword>
<feature type="signal peptide" evidence="8">
    <location>
        <begin position="1"/>
        <end position="16"/>
    </location>
</feature>
<keyword evidence="4 7" id="KW-1133">Transmembrane helix</keyword>
<reference evidence="9 10" key="1">
    <citation type="submission" date="2014-11" db="EMBL/GenBank/DDBJ databases">
        <authorList>
            <person name="Zhu J."/>
            <person name="Qi W."/>
            <person name="Song R."/>
        </authorList>
    </citation>
    <scope>NUCLEOTIDE SEQUENCE [LARGE SCALE GENOMIC DNA]</scope>
</reference>
<protein>
    <submittedName>
        <fullName evidence="9">Uncharacterized protein</fullName>
    </submittedName>
</protein>
<dbReference type="OrthoDB" id="8841220at2759"/>
<evidence type="ECO:0000256" key="4">
    <source>
        <dbReference type="ARBA" id="ARBA00022989"/>
    </source>
</evidence>
<feature type="transmembrane region" description="Helical" evidence="7">
    <location>
        <begin position="29"/>
        <end position="47"/>
    </location>
</feature>
<dbReference type="InParanoid" id="A0A0G4GGS0"/>
<dbReference type="STRING" id="1169540.A0A0G4GGS0"/>
<dbReference type="AlphaFoldDB" id="A0A0G4GGS0"/>
<evidence type="ECO:0000256" key="3">
    <source>
        <dbReference type="ARBA" id="ARBA00022692"/>
    </source>
</evidence>
<evidence type="ECO:0000313" key="9">
    <source>
        <dbReference type="EMBL" id="CEM28829.1"/>
    </source>
</evidence>
<dbReference type="EMBL" id="CDMY01000661">
    <property type="protein sequence ID" value="CEM28829.1"/>
    <property type="molecule type" value="Genomic_DNA"/>
</dbReference>
<keyword evidence="5 7" id="KW-0472">Membrane</keyword>
<feature type="chain" id="PRO_5005189980" evidence="8">
    <location>
        <begin position="17"/>
        <end position="356"/>
    </location>
</feature>
<feature type="transmembrane region" description="Helical" evidence="7">
    <location>
        <begin position="109"/>
        <end position="127"/>
    </location>
</feature>
<dbReference type="GO" id="GO:0033013">
    <property type="term" value="P:tetrapyrrole metabolic process"/>
    <property type="evidence" value="ECO:0007669"/>
    <property type="project" value="UniProtKB-ARBA"/>
</dbReference>
<dbReference type="Pfam" id="PF03073">
    <property type="entry name" value="TspO_MBR"/>
    <property type="match status" value="1"/>
</dbReference>
<dbReference type="VEuPathDB" id="CryptoDB:Vbra_22285"/>
<evidence type="ECO:0000256" key="5">
    <source>
        <dbReference type="ARBA" id="ARBA00023136"/>
    </source>
</evidence>